<sequence length="276" mass="32047">MTSGKINVVIARIYAFTKRHQFLYGILLSLGLTLMLLLWGLLLFMDGKDIDMTAVSGFGIFLTALISWICFEKGMQLREVKREVSRLNEKDQLFQLISLREQVNPHFLFNALNILKSGAQETWVKDYVVQLAQVYRYLLNYDSELQLAPIGHEIEFIEAYTHILKERFESGLSVVITIPNDLKTRNIPPMALQILVENAIKHNVISFTYPLYIHIYQEENYLVVSNNRRLKMGRNPIGYSQGVGLKNLERRYRLIARQSIVVLDDEEYFVVKIPMI</sequence>
<keyword evidence="1" id="KW-0812">Transmembrane</keyword>
<evidence type="ECO:0000313" key="3">
    <source>
        <dbReference type="EMBL" id="CAG5007734.1"/>
    </source>
</evidence>
<dbReference type="PANTHER" id="PTHR34220">
    <property type="entry name" value="SENSOR HISTIDINE KINASE YPDA"/>
    <property type="match status" value="1"/>
</dbReference>
<dbReference type="AlphaFoldDB" id="A0A916JHI1"/>
<gene>
    <name evidence="3" type="ORF">DYBT9275_04114</name>
</gene>
<feature type="transmembrane region" description="Helical" evidence="1">
    <location>
        <begin position="22"/>
        <end position="44"/>
    </location>
</feature>
<dbReference type="Proteomes" id="UP000680038">
    <property type="component" value="Unassembled WGS sequence"/>
</dbReference>
<accession>A0A916JHI1</accession>
<evidence type="ECO:0000256" key="1">
    <source>
        <dbReference type="SAM" id="Phobius"/>
    </source>
</evidence>
<dbReference type="InterPro" id="IPR050640">
    <property type="entry name" value="Bact_2-comp_sensor_kinase"/>
</dbReference>
<organism evidence="3 4">
    <name type="scientific">Dyadobacter helix</name>
    <dbReference type="NCBI Taxonomy" id="2822344"/>
    <lineage>
        <taxon>Bacteria</taxon>
        <taxon>Pseudomonadati</taxon>
        <taxon>Bacteroidota</taxon>
        <taxon>Cytophagia</taxon>
        <taxon>Cytophagales</taxon>
        <taxon>Spirosomataceae</taxon>
        <taxon>Dyadobacter</taxon>
    </lineage>
</organism>
<dbReference type="InterPro" id="IPR010559">
    <property type="entry name" value="Sig_transdc_His_kin_internal"/>
</dbReference>
<protein>
    <recommendedName>
        <fullName evidence="2">Signal transduction histidine kinase internal region domain-containing protein</fullName>
    </recommendedName>
</protein>
<dbReference type="EMBL" id="CAJRAF010000002">
    <property type="protein sequence ID" value="CAG5007734.1"/>
    <property type="molecule type" value="Genomic_DNA"/>
</dbReference>
<comment type="caution">
    <text evidence="3">The sequence shown here is derived from an EMBL/GenBank/DDBJ whole genome shotgun (WGS) entry which is preliminary data.</text>
</comment>
<evidence type="ECO:0000313" key="4">
    <source>
        <dbReference type="Proteomes" id="UP000680038"/>
    </source>
</evidence>
<dbReference type="GO" id="GO:0016020">
    <property type="term" value="C:membrane"/>
    <property type="evidence" value="ECO:0007669"/>
    <property type="project" value="InterPro"/>
</dbReference>
<reference evidence="3" key="1">
    <citation type="submission" date="2021-04" db="EMBL/GenBank/DDBJ databases">
        <authorList>
            <person name="Rodrigo-Torres L."/>
            <person name="Arahal R. D."/>
            <person name="Lucena T."/>
        </authorList>
    </citation>
    <scope>NUCLEOTIDE SEQUENCE</scope>
    <source>
        <strain evidence="3">CECT 9275</strain>
    </source>
</reference>
<keyword evidence="4" id="KW-1185">Reference proteome</keyword>
<proteinExistence type="predicted"/>
<keyword evidence="1" id="KW-1133">Transmembrane helix</keyword>
<feature type="domain" description="Signal transduction histidine kinase internal region" evidence="2">
    <location>
        <begin position="95"/>
        <end position="170"/>
    </location>
</feature>
<dbReference type="PANTHER" id="PTHR34220:SF7">
    <property type="entry name" value="SENSOR HISTIDINE KINASE YPDA"/>
    <property type="match status" value="1"/>
</dbReference>
<dbReference type="Pfam" id="PF06580">
    <property type="entry name" value="His_kinase"/>
    <property type="match status" value="1"/>
</dbReference>
<name>A0A916JHI1_9BACT</name>
<feature type="transmembrane region" description="Helical" evidence="1">
    <location>
        <begin position="50"/>
        <end position="71"/>
    </location>
</feature>
<keyword evidence="1" id="KW-0472">Membrane</keyword>
<evidence type="ECO:0000259" key="2">
    <source>
        <dbReference type="Pfam" id="PF06580"/>
    </source>
</evidence>
<dbReference type="GO" id="GO:0000155">
    <property type="term" value="F:phosphorelay sensor kinase activity"/>
    <property type="evidence" value="ECO:0007669"/>
    <property type="project" value="InterPro"/>
</dbReference>